<evidence type="ECO:0000313" key="2">
    <source>
        <dbReference type="Proteomes" id="UP000316621"/>
    </source>
</evidence>
<keyword evidence="2" id="KW-1185">Reference proteome</keyword>
<dbReference type="AlphaFoldDB" id="A0A4Y7JM07"/>
<reference evidence="1 2" key="1">
    <citation type="journal article" date="2018" name="Science">
        <title>The opium poppy genome and morphinan production.</title>
        <authorList>
            <person name="Guo L."/>
            <person name="Winzer T."/>
            <person name="Yang X."/>
            <person name="Li Y."/>
            <person name="Ning Z."/>
            <person name="He Z."/>
            <person name="Teodor R."/>
            <person name="Lu Y."/>
            <person name="Bowser T.A."/>
            <person name="Graham I.A."/>
            <person name="Ye K."/>
        </authorList>
    </citation>
    <scope>NUCLEOTIDE SEQUENCE [LARGE SCALE GENOMIC DNA]</scope>
    <source>
        <strain evidence="2">cv. HN1</strain>
        <tissue evidence="1">Leaves</tissue>
    </source>
</reference>
<name>A0A4Y7JM07_PAPSO</name>
<sequence>MAKLHNKNTAAPSRINYWPSTKDYFDRLMFNWDLIFS</sequence>
<accession>A0A4Y7JM07</accession>
<proteinExistence type="predicted"/>
<dbReference type="Gramene" id="RZC62134">
    <property type="protein sequence ID" value="RZC62134"/>
    <property type="gene ID" value="C5167_023879"/>
</dbReference>
<organism evidence="1 2">
    <name type="scientific">Papaver somniferum</name>
    <name type="common">Opium poppy</name>
    <dbReference type="NCBI Taxonomy" id="3469"/>
    <lineage>
        <taxon>Eukaryota</taxon>
        <taxon>Viridiplantae</taxon>
        <taxon>Streptophyta</taxon>
        <taxon>Embryophyta</taxon>
        <taxon>Tracheophyta</taxon>
        <taxon>Spermatophyta</taxon>
        <taxon>Magnoliopsida</taxon>
        <taxon>Ranunculales</taxon>
        <taxon>Papaveraceae</taxon>
        <taxon>Papaveroideae</taxon>
        <taxon>Papaver</taxon>
    </lineage>
</organism>
<protein>
    <submittedName>
        <fullName evidence="1">Uncharacterized protein</fullName>
    </submittedName>
</protein>
<dbReference type="EMBL" id="CM010719">
    <property type="protein sequence ID" value="RZC62134.1"/>
    <property type="molecule type" value="Genomic_DNA"/>
</dbReference>
<dbReference type="Proteomes" id="UP000316621">
    <property type="component" value="Chromosome 5"/>
</dbReference>
<evidence type="ECO:0000313" key="1">
    <source>
        <dbReference type="EMBL" id="RZC62134.1"/>
    </source>
</evidence>
<gene>
    <name evidence="1" type="ORF">C5167_023879</name>
</gene>